<proteinExistence type="inferred from homology"/>
<feature type="compositionally biased region" description="Low complexity" evidence="8">
    <location>
        <begin position="172"/>
        <end position="181"/>
    </location>
</feature>
<keyword evidence="7" id="KW-0456">Lyase</keyword>
<gene>
    <name evidence="9" type="ORF">FHS36_005337</name>
</gene>
<keyword evidence="4" id="KW-0210">Decarboxylase</keyword>
<comment type="caution">
    <text evidence="9">The sequence shown here is derived from an EMBL/GenBank/DDBJ whole genome shotgun (WGS) entry which is preliminary data.</text>
</comment>
<organism evidence="9 10">
    <name type="scientific">Streptomyces eurocidicus</name>
    <name type="common">Streptoverticillium eurocidicus</name>
    <dbReference type="NCBI Taxonomy" id="66423"/>
    <lineage>
        <taxon>Bacteria</taxon>
        <taxon>Bacillati</taxon>
        <taxon>Actinomycetota</taxon>
        <taxon>Actinomycetes</taxon>
        <taxon>Kitasatosporales</taxon>
        <taxon>Streptomycetaceae</taxon>
        <taxon>Streptomyces</taxon>
    </lineage>
</organism>
<dbReference type="PANTHER" id="PTHR43452:SF30">
    <property type="entry name" value="PYRUVATE DECARBOXYLASE ISOZYME 1-RELATED"/>
    <property type="match status" value="1"/>
</dbReference>
<dbReference type="InterPro" id="IPR029061">
    <property type="entry name" value="THDP-binding"/>
</dbReference>
<keyword evidence="5" id="KW-0460">Magnesium</keyword>
<keyword evidence="6" id="KW-0786">Thiamine pyrophosphate</keyword>
<reference evidence="9 10" key="1">
    <citation type="submission" date="2020-08" db="EMBL/GenBank/DDBJ databases">
        <title>Genomic Encyclopedia of Type Strains, Phase III (KMG-III): the genomes of soil and plant-associated and newly described type strains.</title>
        <authorList>
            <person name="Whitman W."/>
        </authorList>
    </citation>
    <scope>NUCLEOTIDE SEQUENCE [LARGE SCALE GENOMIC DNA]</scope>
    <source>
        <strain evidence="9 10">CECT 3259</strain>
    </source>
</reference>
<evidence type="ECO:0000256" key="5">
    <source>
        <dbReference type="ARBA" id="ARBA00022842"/>
    </source>
</evidence>
<dbReference type="EMBL" id="JACHJF010000021">
    <property type="protein sequence ID" value="MBB5121868.1"/>
    <property type="molecule type" value="Genomic_DNA"/>
</dbReference>
<evidence type="ECO:0000256" key="6">
    <source>
        <dbReference type="ARBA" id="ARBA00023052"/>
    </source>
</evidence>
<dbReference type="Proteomes" id="UP000528608">
    <property type="component" value="Unassembled WGS sequence"/>
</dbReference>
<comment type="similarity">
    <text evidence="2">Belongs to the TPP enzyme family.</text>
</comment>
<dbReference type="SUPFAM" id="SSF52518">
    <property type="entry name" value="Thiamin diphosphate-binding fold (THDP-binding)"/>
    <property type="match status" value="1"/>
</dbReference>
<accession>A0A7W8BFH7</accession>
<dbReference type="PANTHER" id="PTHR43452">
    <property type="entry name" value="PYRUVATE DECARBOXYLASE"/>
    <property type="match status" value="1"/>
</dbReference>
<feature type="region of interest" description="Disordered" evidence="8">
    <location>
        <begin position="113"/>
        <end position="189"/>
    </location>
</feature>
<evidence type="ECO:0000256" key="1">
    <source>
        <dbReference type="ARBA" id="ARBA00001964"/>
    </source>
</evidence>
<evidence type="ECO:0000256" key="4">
    <source>
        <dbReference type="ARBA" id="ARBA00022793"/>
    </source>
</evidence>
<name>A0A7W8BFH7_STREU</name>
<dbReference type="GO" id="GO:0000287">
    <property type="term" value="F:magnesium ion binding"/>
    <property type="evidence" value="ECO:0007669"/>
    <property type="project" value="UniProtKB-ARBA"/>
</dbReference>
<dbReference type="AlphaFoldDB" id="A0A7W8BFH7"/>
<evidence type="ECO:0000256" key="7">
    <source>
        <dbReference type="ARBA" id="ARBA00023239"/>
    </source>
</evidence>
<dbReference type="GO" id="GO:0005829">
    <property type="term" value="C:cytosol"/>
    <property type="evidence" value="ECO:0007669"/>
    <property type="project" value="TreeGrafter"/>
</dbReference>
<evidence type="ECO:0000256" key="3">
    <source>
        <dbReference type="ARBA" id="ARBA00022723"/>
    </source>
</evidence>
<feature type="compositionally biased region" description="Low complexity" evidence="8">
    <location>
        <begin position="125"/>
        <end position="141"/>
    </location>
</feature>
<evidence type="ECO:0000313" key="9">
    <source>
        <dbReference type="EMBL" id="MBB5121868.1"/>
    </source>
</evidence>
<dbReference type="Gene3D" id="3.40.50.970">
    <property type="match status" value="1"/>
</dbReference>
<dbReference type="InterPro" id="IPR012110">
    <property type="entry name" value="PDC/IPDC-like"/>
</dbReference>
<evidence type="ECO:0008006" key="11">
    <source>
        <dbReference type="Google" id="ProtNLM"/>
    </source>
</evidence>
<sequence>MPVVAITGMPATGAAASGKLLHHTLGDGDYRHFSRMYAEVTVAHTTLGTGNAASEIDRVPGELLRHKRPVHINLPTDVVTAPRPQPSGPLAATGNPGTDPARLDAFSRTARACSHPPVRPRCWPATTSTATTCATPSRASSWRAAAGCKRRPSPSARAPSTRLPRPSPASTPQPSAARAPAGRWRTPTA</sequence>
<evidence type="ECO:0000313" key="10">
    <source>
        <dbReference type="Proteomes" id="UP000528608"/>
    </source>
</evidence>
<keyword evidence="3" id="KW-0479">Metal-binding</keyword>
<evidence type="ECO:0000256" key="8">
    <source>
        <dbReference type="SAM" id="MobiDB-lite"/>
    </source>
</evidence>
<feature type="region of interest" description="Disordered" evidence="8">
    <location>
        <begin position="77"/>
        <end position="100"/>
    </location>
</feature>
<dbReference type="GO" id="GO:0004737">
    <property type="term" value="F:pyruvate decarboxylase activity"/>
    <property type="evidence" value="ECO:0007669"/>
    <property type="project" value="TreeGrafter"/>
</dbReference>
<protein>
    <recommendedName>
        <fullName evidence="11">Thiamine pyrophosphate enzyme N-terminal TPP-binding domain-containing protein</fullName>
    </recommendedName>
</protein>
<evidence type="ECO:0000256" key="2">
    <source>
        <dbReference type="ARBA" id="ARBA00007812"/>
    </source>
</evidence>
<dbReference type="GO" id="GO:0000949">
    <property type="term" value="P:aromatic amino acid family catabolic process to alcohol via Ehrlich pathway"/>
    <property type="evidence" value="ECO:0007669"/>
    <property type="project" value="TreeGrafter"/>
</dbReference>
<comment type="cofactor">
    <cofactor evidence="1">
        <name>thiamine diphosphate</name>
        <dbReference type="ChEBI" id="CHEBI:58937"/>
    </cofactor>
</comment>